<organism evidence="4 5">
    <name type="scientific">Arcanobacterium phocae</name>
    <dbReference type="NCBI Taxonomy" id="131112"/>
    <lineage>
        <taxon>Bacteria</taxon>
        <taxon>Bacillati</taxon>
        <taxon>Actinomycetota</taxon>
        <taxon>Actinomycetes</taxon>
        <taxon>Actinomycetales</taxon>
        <taxon>Actinomycetaceae</taxon>
        <taxon>Arcanobacterium</taxon>
    </lineage>
</organism>
<evidence type="ECO:0000313" key="5">
    <source>
        <dbReference type="Proteomes" id="UP000214355"/>
    </source>
</evidence>
<keyword evidence="1 4" id="KW-0328">Glycosyltransferase</keyword>
<dbReference type="RefSeq" id="WP_091281630.1">
    <property type="nucleotide sequence ID" value="NZ_JABAPI010000001.1"/>
</dbReference>
<dbReference type="Gene3D" id="3.40.50.2000">
    <property type="entry name" value="Glycogen Phosphorylase B"/>
    <property type="match status" value="2"/>
</dbReference>
<evidence type="ECO:0000256" key="1">
    <source>
        <dbReference type="ARBA" id="ARBA00022676"/>
    </source>
</evidence>
<dbReference type="InterPro" id="IPR028098">
    <property type="entry name" value="Glyco_trans_4-like_N"/>
</dbReference>
<dbReference type="AlphaFoldDB" id="A0A1H2LKW1"/>
<feature type="domain" description="Glycosyltransferase subfamily 4-like N-terminal" evidence="3">
    <location>
        <begin position="15"/>
        <end position="173"/>
    </location>
</feature>
<protein>
    <submittedName>
        <fullName evidence="4">Phosphatidylinositol alpha-mannosyltransferase</fullName>
    </submittedName>
</protein>
<dbReference type="CDD" id="cd03801">
    <property type="entry name" value="GT4_PimA-like"/>
    <property type="match status" value="1"/>
</dbReference>
<reference evidence="5" key="1">
    <citation type="submission" date="2016-10" db="EMBL/GenBank/DDBJ databases">
        <authorList>
            <person name="Varghese N."/>
            <person name="Submissions S."/>
        </authorList>
    </citation>
    <scope>NUCLEOTIDE SEQUENCE [LARGE SCALE GENOMIC DNA]</scope>
    <source>
        <strain evidence="5">DSM 10002</strain>
    </source>
</reference>
<dbReference type="GO" id="GO:1901137">
    <property type="term" value="P:carbohydrate derivative biosynthetic process"/>
    <property type="evidence" value="ECO:0007669"/>
    <property type="project" value="UniProtKB-ARBA"/>
</dbReference>
<dbReference type="Pfam" id="PF13692">
    <property type="entry name" value="Glyco_trans_1_4"/>
    <property type="match status" value="1"/>
</dbReference>
<evidence type="ECO:0000259" key="3">
    <source>
        <dbReference type="Pfam" id="PF13439"/>
    </source>
</evidence>
<dbReference type="EMBL" id="LT629804">
    <property type="protein sequence ID" value="SDU81211.1"/>
    <property type="molecule type" value="Genomic_DNA"/>
</dbReference>
<dbReference type="PANTHER" id="PTHR45947">
    <property type="entry name" value="SULFOQUINOVOSYL TRANSFERASE SQD2"/>
    <property type="match status" value="1"/>
</dbReference>
<evidence type="ECO:0000313" key="4">
    <source>
        <dbReference type="EMBL" id="SDU81211.1"/>
    </source>
</evidence>
<evidence type="ECO:0000256" key="2">
    <source>
        <dbReference type="ARBA" id="ARBA00022679"/>
    </source>
</evidence>
<proteinExistence type="predicted"/>
<dbReference type="SUPFAM" id="SSF53756">
    <property type="entry name" value="UDP-Glycosyltransferase/glycogen phosphorylase"/>
    <property type="match status" value="1"/>
</dbReference>
<dbReference type="Proteomes" id="UP000214355">
    <property type="component" value="Chromosome I"/>
</dbReference>
<dbReference type="PANTHER" id="PTHR45947:SF3">
    <property type="entry name" value="SULFOQUINOVOSYL TRANSFERASE SQD2"/>
    <property type="match status" value="1"/>
</dbReference>
<accession>A0A1H2LKW1</accession>
<dbReference type="GeneID" id="65345173"/>
<dbReference type="GO" id="GO:0016757">
    <property type="term" value="F:glycosyltransferase activity"/>
    <property type="evidence" value="ECO:0007669"/>
    <property type="project" value="UniProtKB-KW"/>
</dbReference>
<dbReference type="InterPro" id="IPR050194">
    <property type="entry name" value="Glycosyltransferase_grp1"/>
</dbReference>
<dbReference type="Pfam" id="PF13439">
    <property type="entry name" value="Glyco_transf_4"/>
    <property type="match status" value="1"/>
</dbReference>
<name>A0A1H2LKW1_9ACTO</name>
<sequence length="378" mass="40906">MKIGIACGYSWDVAGGVQFHIRDLAQELIRRGHDVTVIAPSERIPGTDGLEEFVRPVGAAIPIKYNGSVARLSFGPKVNRQVRAWLRDENLDVLHVHEPFTPSVSMLALINATCPVVSTFHTAMDRSRLMAIASPFLIPMLEKIQARIAVSQEARRTAVQYLGADAWVIPNGVFVSNMIAESKDQRFIGSPQRPTLSFLGRLDEPRKGLPVVARAFPQIRQAVPGVHLYVAGKGNKEQARALFGEHAEAVTFLGPISDMDKALLLGSTDIYLAPNTGGESFGIILVEAMSAGASIVASDIPAFLAVLNEGSYGAHFANNDADSLARVVSEAIHDPQTRLERARAAAKAAWRYDWGSVASQILTVYETAIATAPMEVDE</sequence>
<keyword evidence="2 4" id="KW-0808">Transferase</keyword>
<gene>
    <name evidence="4" type="ORF">SAMN04489737_1443</name>
</gene>
<dbReference type="OrthoDB" id="5240531at2"/>
<dbReference type="STRING" id="131112.SAMN04489737_1443"/>
<keyword evidence="5" id="KW-1185">Reference proteome</keyword>